<dbReference type="InterPro" id="IPR001245">
    <property type="entry name" value="Ser-Thr/Tyr_kinase_cat_dom"/>
</dbReference>
<keyword evidence="5" id="KW-0418">Kinase</keyword>
<keyword evidence="11" id="KW-1185">Reference proteome</keyword>
<dbReference type="STRING" id="2018661.A0A2A2JD23"/>
<keyword evidence="6 7" id="KW-0067">ATP-binding</keyword>
<evidence type="ECO:0000256" key="6">
    <source>
        <dbReference type="ARBA" id="ARBA00022840"/>
    </source>
</evidence>
<dbReference type="InterPro" id="IPR000719">
    <property type="entry name" value="Prot_kinase_dom"/>
</dbReference>
<dbReference type="Gene3D" id="1.10.510.10">
    <property type="entry name" value="Transferase(Phosphotransferase) domain 1"/>
    <property type="match status" value="1"/>
</dbReference>
<dbReference type="AlphaFoldDB" id="A0A2A2JD23"/>
<reference evidence="10 11" key="1">
    <citation type="journal article" date="2017" name="Curr. Biol.">
        <title>Genome architecture and evolution of a unichromosomal asexual nematode.</title>
        <authorList>
            <person name="Fradin H."/>
            <person name="Zegar C."/>
            <person name="Gutwein M."/>
            <person name="Lucas J."/>
            <person name="Kovtun M."/>
            <person name="Corcoran D."/>
            <person name="Baugh L.R."/>
            <person name="Kiontke K."/>
            <person name="Gunsalus K."/>
            <person name="Fitch D.H."/>
            <person name="Piano F."/>
        </authorList>
    </citation>
    <scope>NUCLEOTIDE SEQUENCE [LARGE SCALE GENOMIC DNA]</scope>
    <source>
        <strain evidence="10">PF1309</strain>
    </source>
</reference>
<dbReference type="OrthoDB" id="10013149at2759"/>
<dbReference type="SMART" id="SM00220">
    <property type="entry name" value="S_TKc"/>
    <property type="match status" value="1"/>
</dbReference>
<feature type="region of interest" description="Disordered" evidence="8">
    <location>
        <begin position="399"/>
        <end position="426"/>
    </location>
</feature>
<dbReference type="PROSITE" id="PS00107">
    <property type="entry name" value="PROTEIN_KINASE_ATP"/>
    <property type="match status" value="1"/>
</dbReference>
<keyword evidence="4 7" id="KW-0547">Nucleotide-binding</keyword>
<dbReference type="PRINTS" id="PR00109">
    <property type="entry name" value="TYRKINASE"/>
</dbReference>
<comment type="caution">
    <text evidence="10">The sequence shown here is derived from an EMBL/GenBank/DDBJ whole genome shotgun (WGS) entry which is preliminary data.</text>
</comment>
<evidence type="ECO:0000256" key="5">
    <source>
        <dbReference type="ARBA" id="ARBA00022777"/>
    </source>
</evidence>
<gene>
    <name evidence="10" type="ORF">WR25_05205</name>
</gene>
<dbReference type="PANTHER" id="PTHR46716:SF1">
    <property type="entry name" value="MITOGEN-ACTIVATED PROTEIN KINASE KINASE KINASE 7"/>
    <property type="match status" value="1"/>
</dbReference>
<evidence type="ECO:0000313" key="11">
    <source>
        <dbReference type="Proteomes" id="UP000218231"/>
    </source>
</evidence>
<dbReference type="GO" id="GO:0005524">
    <property type="term" value="F:ATP binding"/>
    <property type="evidence" value="ECO:0007669"/>
    <property type="project" value="UniProtKB-UniRule"/>
</dbReference>
<evidence type="ECO:0000259" key="9">
    <source>
        <dbReference type="PROSITE" id="PS50011"/>
    </source>
</evidence>
<dbReference type="GO" id="GO:0007254">
    <property type="term" value="P:JNK cascade"/>
    <property type="evidence" value="ECO:0007669"/>
    <property type="project" value="TreeGrafter"/>
</dbReference>
<keyword evidence="2" id="KW-0723">Serine/threonine-protein kinase</keyword>
<proteinExistence type="inferred from homology"/>
<evidence type="ECO:0000256" key="8">
    <source>
        <dbReference type="SAM" id="MobiDB-lite"/>
    </source>
</evidence>
<feature type="binding site" evidence="7">
    <location>
        <position position="84"/>
    </location>
    <ligand>
        <name>ATP</name>
        <dbReference type="ChEBI" id="CHEBI:30616"/>
    </ligand>
</feature>
<comment type="similarity">
    <text evidence="1">Belongs to the protein kinase superfamily. STE Ser/Thr protein kinase family. MAP kinase kinase kinase subfamily.</text>
</comment>
<name>A0A2A2JD23_9BILA</name>
<feature type="domain" description="Protein kinase" evidence="9">
    <location>
        <begin position="51"/>
        <end position="304"/>
    </location>
</feature>
<dbReference type="Pfam" id="PF00069">
    <property type="entry name" value="Pkinase"/>
    <property type="match status" value="1"/>
</dbReference>
<evidence type="ECO:0000256" key="4">
    <source>
        <dbReference type="ARBA" id="ARBA00022741"/>
    </source>
</evidence>
<dbReference type="GO" id="GO:0004709">
    <property type="term" value="F:MAP kinase kinase kinase activity"/>
    <property type="evidence" value="ECO:0007669"/>
    <property type="project" value="TreeGrafter"/>
</dbReference>
<dbReference type="PROSITE" id="PS50011">
    <property type="entry name" value="PROTEIN_KINASE_DOM"/>
    <property type="match status" value="1"/>
</dbReference>
<evidence type="ECO:0000313" key="10">
    <source>
        <dbReference type="EMBL" id="PAV59603.1"/>
    </source>
</evidence>
<dbReference type="InterPro" id="IPR011009">
    <property type="entry name" value="Kinase-like_dom_sf"/>
</dbReference>
<dbReference type="SUPFAM" id="SSF56112">
    <property type="entry name" value="Protein kinase-like (PK-like)"/>
    <property type="match status" value="1"/>
</dbReference>
<dbReference type="GO" id="GO:0043123">
    <property type="term" value="P:positive regulation of canonical NF-kappaB signal transduction"/>
    <property type="evidence" value="ECO:0007669"/>
    <property type="project" value="TreeGrafter"/>
</dbReference>
<dbReference type="GO" id="GO:0006955">
    <property type="term" value="P:immune response"/>
    <property type="evidence" value="ECO:0007669"/>
    <property type="project" value="TreeGrafter"/>
</dbReference>
<evidence type="ECO:0000256" key="2">
    <source>
        <dbReference type="ARBA" id="ARBA00022527"/>
    </source>
</evidence>
<accession>A0A2A2JD23</accession>
<evidence type="ECO:0000256" key="7">
    <source>
        <dbReference type="PROSITE-ProRule" id="PRU10141"/>
    </source>
</evidence>
<dbReference type="PANTHER" id="PTHR46716">
    <property type="entry name" value="MITOGEN-ACTIVATED PROTEIN KINASE KINASE KINASE 7"/>
    <property type="match status" value="1"/>
</dbReference>
<keyword evidence="3" id="KW-0808">Transferase</keyword>
<dbReference type="Proteomes" id="UP000218231">
    <property type="component" value="Unassembled WGS sequence"/>
</dbReference>
<dbReference type="EMBL" id="LIAE01010513">
    <property type="protein sequence ID" value="PAV59603.1"/>
    <property type="molecule type" value="Genomic_DNA"/>
</dbReference>
<organism evidence="10 11">
    <name type="scientific">Diploscapter pachys</name>
    <dbReference type="NCBI Taxonomy" id="2018661"/>
    <lineage>
        <taxon>Eukaryota</taxon>
        <taxon>Metazoa</taxon>
        <taxon>Ecdysozoa</taxon>
        <taxon>Nematoda</taxon>
        <taxon>Chromadorea</taxon>
        <taxon>Rhabditida</taxon>
        <taxon>Rhabditina</taxon>
        <taxon>Rhabditomorpha</taxon>
        <taxon>Rhabditoidea</taxon>
        <taxon>Rhabditidae</taxon>
        <taxon>Diploscapter</taxon>
    </lineage>
</organism>
<dbReference type="Gene3D" id="3.30.200.20">
    <property type="entry name" value="Phosphorylase Kinase, domain 1"/>
    <property type="match status" value="1"/>
</dbReference>
<dbReference type="InterPro" id="IPR017441">
    <property type="entry name" value="Protein_kinase_ATP_BS"/>
</dbReference>
<evidence type="ECO:0000256" key="1">
    <source>
        <dbReference type="ARBA" id="ARBA00006529"/>
    </source>
</evidence>
<feature type="compositionally biased region" description="Polar residues" evidence="8">
    <location>
        <begin position="399"/>
        <end position="419"/>
    </location>
</feature>
<protein>
    <recommendedName>
        <fullName evidence="9">Protein kinase domain-containing protein</fullName>
    </recommendedName>
</protein>
<evidence type="ECO:0000256" key="3">
    <source>
        <dbReference type="ARBA" id="ARBA00022679"/>
    </source>
</evidence>
<sequence>MEDNEASGLMVKNSYSCSSISPTPSQKIRSSRDSDLCDTLDIPIVSRKRLKLFNTRIGRGTFGYVTLAQYRESPESEPTKVAIKFANKETTKDSLKREAKVLLQLQENEHCIKIYGMCKYPDKGIGVVMEYMDCKSMAELVNDKKIDYKIGNAISWLYQLSDAIDYFHSRGQVHRDLKCQNLLLSDEYKNLKVCDFGTFKKLDNSMTTNIGTPITMAPEIFEGNKKYDAKCDIYSFGIIMWQIIARRSPYPPRLEAISLLFNVADRKIRPPEIKCSSILSRFYKRCWHPDPNIRPTSSEVKAYFEILRKYYPNATKPLVHTSTIASSIVQEPIKIERDNGKIMPKSQNAAMFVENELYARISRAKIKEAKNEGPVKSLNPDVVRPTTSEDMGICLNYENSGSASEATSSPIDSINSPTNSDKDDIPPIEQILEYFRAKELDIQLVNSEPSDPESVQLYDQHLASLIELHGIMTERDRRMKEK</sequence>